<feature type="active site" evidence="6">
    <location>
        <position position="491"/>
    </location>
</feature>
<evidence type="ECO:0000256" key="8">
    <source>
        <dbReference type="RuleBase" id="RU361166"/>
    </source>
</evidence>
<evidence type="ECO:0000313" key="11">
    <source>
        <dbReference type="EMBL" id="TXK82052.1"/>
    </source>
</evidence>
<keyword evidence="2 6" id="KW-0378">Hydrolase</keyword>
<evidence type="ECO:0000259" key="10">
    <source>
        <dbReference type="Pfam" id="PF02927"/>
    </source>
</evidence>
<dbReference type="InterPro" id="IPR014756">
    <property type="entry name" value="Ig_E-set"/>
</dbReference>
<evidence type="ECO:0000256" key="7">
    <source>
        <dbReference type="PROSITE-ProRule" id="PRU10060"/>
    </source>
</evidence>
<feature type="active site" evidence="7">
    <location>
        <position position="542"/>
    </location>
</feature>
<dbReference type="InterPro" id="IPR008928">
    <property type="entry name" value="6-hairpin_glycosidase_sf"/>
</dbReference>
<dbReference type="EMBL" id="VRLR01000002">
    <property type="protein sequence ID" value="TXK82052.1"/>
    <property type="molecule type" value="Genomic_DNA"/>
</dbReference>
<dbReference type="RefSeq" id="WP_147903308.1">
    <property type="nucleotide sequence ID" value="NZ_BAAAGC010000017.1"/>
</dbReference>
<keyword evidence="4 6" id="KW-0326">Glycosidase</keyword>
<dbReference type="SUPFAM" id="SSF48208">
    <property type="entry name" value="Six-hairpin glycosidases"/>
    <property type="match status" value="1"/>
</dbReference>
<dbReference type="OrthoDB" id="9808897at2"/>
<dbReference type="InterPro" id="IPR001701">
    <property type="entry name" value="Glyco_hydro_9"/>
</dbReference>
<organism evidence="11 12">
    <name type="scientific">Rheinheimera tangshanensis</name>
    <dbReference type="NCBI Taxonomy" id="400153"/>
    <lineage>
        <taxon>Bacteria</taxon>
        <taxon>Pseudomonadati</taxon>
        <taxon>Pseudomonadota</taxon>
        <taxon>Gammaproteobacteria</taxon>
        <taxon>Chromatiales</taxon>
        <taxon>Chromatiaceae</taxon>
        <taxon>Rheinheimera</taxon>
    </lineage>
</organism>
<dbReference type="Proteomes" id="UP000321814">
    <property type="component" value="Unassembled WGS sequence"/>
</dbReference>
<feature type="chain" id="PRO_5023158448" description="Endoglucanase" evidence="8">
    <location>
        <begin position="19"/>
        <end position="565"/>
    </location>
</feature>
<evidence type="ECO:0000259" key="9">
    <source>
        <dbReference type="Pfam" id="PF00759"/>
    </source>
</evidence>
<comment type="similarity">
    <text evidence="1 6 8">Belongs to the glycosyl hydrolase 9 (cellulase E) family.</text>
</comment>
<comment type="caution">
    <text evidence="11">The sequence shown here is derived from an EMBL/GenBank/DDBJ whole genome shotgun (WGS) entry which is preliminary data.</text>
</comment>
<keyword evidence="8" id="KW-0732">Signal</keyword>
<dbReference type="PROSITE" id="PS00698">
    <property type="entry name" value="GH9_3"/>
    <property type="match status" value="1"/>
</dbReference>
<dbReference type="GO" id="GO:0030245">
    <property type="term" value="P:cellulose catabolic process"/>
    <property type="evidence" value="ECO:0007669"/>
    <property type="project" value="UniProtKB-KW"/>
</dbReference>
<dbReference type="Pfam" id="PF02927">
    <property type="entry name" value="CelD_N"/>
    <property type="match status" value="1"/>
</dbReference>
<comment type="catalytic activity">
    <reaction evidence="8">
        <text>Endohydrolysis of (1-&gt;4)-beta-D-glucosidic linkages in cellulose, lichenin and cereal beta-D-glucans.</text>
        <dbReference type="EC" id="3.2.1.4"/>
    </reaction>
</comment>
<evidence type="ECO:0000256" key="6">
    <source>
        <dbReference type="PROSITE-ProRule" id="PRU10059"/>
    </source>
</evidence>
<keyword evidence="5 6" id="KW-0624">Polysaccharide degradation</keyword>
<keyword evidence="3 6" id="KW-0119">Carbohydrate metabolism</keyword>
<dbReference type="SUPFAM" id="SSF81296">
    <property type="entry name" value="E set domains"/>
    <property type="match status" value="1"/>
</dbReference>
<dbReference type="InterPro" id="IPR004197">
    <property type="entry name" value="Cellulase_Ig-like"/>
</dbReference>
<evidence type="ECO:0000256" key="5">
    <source>
        <dbReference type="ARBA" id="ARBA00023326"/>
    </source>
</evidence>
<dbReference type="AlphaFoldDB" id="A0A5C8M305"/>
<reference evidence="11 12" key="1">
    <citation type="submission" date="2019-08" db="EMBL/GenBank/DDBJ databases">
        <title>Draft genome analysis of Rheinheimera tangshanensis isolated from the roots of fresh rice plants (Oryza sativa).</title>
        <authorList>
            <person name="Yu Q."/>
            <person name="Qi Y."/>
            <person name="Zhang H."/>
            <person name="Pu J."/>
        </authorList>
    </citation>
    <scope>NUCLEOTIDE SEQUENCE [LARGE SCALE GENOMIC DNA]</scope>
    <source>
        <strain evidence="11 12">JA3-B52</strain>
    </source>
</reference>
<name>A0A5C8M305_9GAMM</name>
<dbReference type="Gene3D" id="2.60.40.10">
    <property type="entry name" value="Immunoglobulins"/>
    <property type="match status" value="1"/>
</dbReference>
<gene>
    <name evidence="11" type="ORF">FU839_03965</name>
</gene>
<evidence type="ECO:0000256" key="3">
    <source>
        <dbReference type="ARBA" id="ARBA00023277"/>
    </source>
</evidence>
<dbReference type="CDD" id="cd02850">
    <property type="entry name" value="E_set_Cellulase_N"/>
    <property type="match status" value="1"/>
</dbReference>
<dbReference type="InterPro" id="IPR018221">
    <property type="entry name" value="Glyco_hydro_9_His_AS"/>
</dbReference>
<dbReference type="InterPro" id="IPR012341">
    <property type="entry name" value="6hp_glycosidase-like_sf"/>
</dbReference>
<feature type="domain" description="Glycoside hydrolase family 9" evidence="9">
    <location>
        <begin position="112"/>
        <end position="555"/>
    </location>
</feature>
<keyword evidence="12" id="KW-1185">Reference proteome</keyword>
<dbReference type="PANTHER" id="PTHR22298">
    <property type="entry name" value="ENDO-1,4-BETA-GLUCANASE"/>
    <property type="match status" value="1"/>
</dbReference>
<sequence>MRLAFPVFCFAFVATCGAAEPPALLKVNQSGYQSQGQKLAVIPGKNQHTFQLVALPSGKMVFKGRSSEAQLWAPAGETVSIADFSQVQTNGRYRLEVAGYAPVELQIAAQPYAQLHDAAIKAYYFNRASQQLEPAYAGVWARPAGHPDNQIKIHASAASASRPTGTVVQSPKGWYDAGDYNKYVVNSGITTYTLLDAWTDFKDFYRERQWTIPESGNNMPDLLDEVLWNLDWLSTMQDPADGGVYHKLTNLNFDGTVMPHQAVAERYLVQKTTAASLNFAAVMAKASRVLSEFEAQQPGKAALFRQQAIQAWQWASKNQAIYYQQPKDVSTGPYGDQHLADEFSWAAAELYLLTGEQPYLQQFFQLAQPAQTASWASVAALGYFSLAKQANQLTPEQRQLVFSAIAKVADQFVAQHQASAYKVAMVAEDFVWGSNAVAMNKAILLYKANQITPKAAYLQAMQGLVDYVLGRNPLDLSYVTGFGIKSPQHIHHRPSEADGIQAPVPGWLAGGAQPGQQDKCQYSSKLPAKSYADDYCSYASNEIAINWNAPLVYMLAAFSQPIPKP</sequence>
<evidence type="ECO:0000256" key="4">
    <source>
        <dbReference type="ARBA" id="ARBA00023295"/>
    </source>
</evidence>
<evidence type="ECO:0000256" key="1">
    <source>
        <dbReference type="ARBA" id="ARBA00007072"/>
    </source>
</evidence>
<keyword evidence="8" id="KW-0136">Cellulose degradation</keyword>
<dbReference type="PROSITE" id="PS00592">
    <property type="entry name" value="GH9_2"/>
    <property type="match status" value="1"/>
</dbReference>
<protein>
    <recommendedName>
        <fullName evidence="8">Endoglucanase</fullName>
        <ecNumber evidence="8">3.2.1.4</ecNumber>
    </recommendedName>
</protein>
<accession>A0A5C8M305</accession>
<feature type="active site" evidence="7">
    <location>
        <position position="533"/>
    </location>
</feature>
<dbReference type="InterPro" id="IPR033126">
    <property type="entry name" value="Glyco_hydro_9_Asp/Glu_AS"/>
</dbReference>
<dbReference type="Pfam" id="PF00759">
    <property type="entry name" value="Glyco_hydro_9"/>
    <property type="match status" value="1"/>
</dbReference>
<dbReference type="Gene3D" id="1.50.10.10">
    <property type="match status" value="1"/>
</dbReference>
<evidence type="ECO:0000313" key="12">
    <source>
        <dbReference type="Proteomes" id="UP000321814"/>
    </source>
</evidence>
<evidence type="ECO:0000256" key="2">
    <source>
        <dbReference type="ARBA" id="ARBA00022801"/>
    </source>
</evidence>
<dbReference type="EC" id="3.2.1.4" evidence="8"/>
<dbReference type="InterPro" id="IPR013783">
    <property type="entry name" value="Ig-like_fold"/>
</dbReference>
<feature type="signal peptide" evidence="8">
    <location>
        <begin position="1"/>
        <end position="18"/>
    </location>
</feature>
<dbReference type="GO" id="GO:0008810">
    <property type="term" value="F:cellulase activity"/>
    <property type="evidence" value="ECO:0007669"/>
    <property type="project" value="UniProtKB-EC"/>
</dbReference>
<proteinExistence type="inferred from homology"/>
<feature type="domain" description="Cellulase Ig-like" evidence="10">
    <location>
        <begin position="25"/>
        <end position="99"/>
    </location>
</feature>